<evidence type="ECO:0000313" key="9">
    <source>
        <dbReference type="EMBL" id="KAK3853550.1"/>
    </source>
</evidence>
<evidence type="ECO:0000256" key="2">
    <source>
        <dbReference type="ARBA" id="ARBA00022553"/>
    </source>
</evidence>
<keyword evidence="4" id="KW-0732">Signal</keyword>
<evidence type="ECO:0000313" key="10">
    <source>
        <dbReference type="Proteomes" id="UP001286313"/>
    </source>
</evidence>
<protein>
    <recommendedName>
        <fullName evidence="8">Proline-rich transmembrane protein 3/4 domain-containing protein</fullName>
    </recommendedName>
</protein>
<feature type="domain" description="Proline-rich transmembrane protein 3/4" evidence="8">
    <location>
        <begin position="76"/>
        <end position="114"/>
    </location>
</feature>
<dbReference type="EMBL" id="JAWQEG010006918">
    <property type="protein sequence ID" value="KAK3853550.1"/>
    <property type="molecule type" value="Genomic_DNA"/>
</dbReference>
<evidence type="ECO:0000256" key="6">
    <source>
        <dbReference type="ARBA" id="ARBA00023136"/>
    </source>
</evidence>
<organism evidence="9 10">
    <name type="scientific">Petrolisthes cinctipes</name>
    <name type="common">Flat porcelain crab</name>
    <dbReference type="NCBI Taxonomy" id="88211"/>
    <lineage>
        <taxon>Eukaryota</taxon>
        <taxon>Metazoa</taxon>
        <taxon>Ecdysozoa</taxon>
        <taxon>Arthropoda</taxon>
        <taxon>Crustacea</taxon>
        <taxon>Multicrustacea</taxon>
        <taxon>Malacostraca</taxon>
        <taxon>Eumalacostraca</taxon>
        <taxon>Eucarida</taxon>
        <taxon>Decapoda</taxon>
        <taxon>Pleocyemata</taxon>
        <taxon>Anomura</taxon>
        <taxon>Galatheoidea</taxon>
        <taxon>Porcellanidae</taxon>
        <taxon>Petrolisthes</taxon>
    </lineage>
</organism>
<dbReference type="AlphaFoldDB" id="A0AAE1BN18"/>
<gene>
    <name evidence="9" type="ORF">Pcinc_039918</name>
</gene>
<evidence type="ECO:0000256" key="3">
    <source>
        <dbReference type="ARBA" id="ARBA00022692"/>
    </source>
</evidence>
<dbReference type="Proteomes" id="UP001286313">
    <property type="component" value="Unassembled WGS sequence"/>
</dbReference>
<evidence type="ECO:0000256" key="4">
    <source>
        <dbReference type="ARBA" id="ARBA00022729"/>
    </source>
</evidence>
<comment type="caution">
    <text evidence="9">The sequence shown here is derived from an EMBL/GenBank/DDBJ whole genome shotgun (WGS) entry which is preliminary data.</text>
</comment>
<proteinExistence type="predicted"/>
<reference evidence="9" key="1">
    <citation type="submission" date="2023-10" db="EMBL/GenBank/DDBJ databases">
        <title>Genome assemblies of two species of porcelain crab, Petrolisthes cinctipes and Petrolisthes manimaculis (Anomura: Porcellanidae).</title>
        <authorList>
            <person name="Angst P."/>
        </authorList>
    </citation>
    <scope>NUCLEOTIDE SEQUENCE</scope>
    <source>
        <strain evidence="9">PB745_01</strain>
        <tissue evidence="9">Gill</tissue>
    </source>
</reference>
<keyword evidence="10" id="KW-1185">Reference proteome</keyword>
<evidence type="ECO:0000256" key="1">
    <source>
        <dbReference type="ARBA" id="ARBA00004141"/>
    </source>
</evidence>
<keyword evidence="3 7" id="KW-0812">Transmembrane</keyword>
<dbReference type="Pfam" id="PF25987">
    <property type="entry name" value="PRRT3"/>
    <property type="match status" value="1"/>
</dbReference>
<comment type="subcellular location">
    <subcellularLocation>
        <location evidence="1">Membrane</location>
        <topology evidence="1">Multi-pass membrane protein</topology>
    </subcellularLocation>
</comment>
<evidence type="ECO:0000256" key="7">
    <source>
        <dbReference type="SAM" id="Phobius"/>
    </source>
</evidence>
<accession>A0AAE1BN18</accession>
<feature type="transmembrane region" description="Helical" evidence="7">
    <location>
        <begin position="95"/>
        <end position="116"/>
    </location>
</feature>
<evidence type="ECO:0000256" key="5">
    <source>
        <dbReference type="ARBA" id="ARBA00022989"/>
    </source>
</evidence>
<keyword evidence="5 7" id="KW-1133">Transmembrane helix</keyword>
<name>A0AAE1BN18_PETCI</name>
<keyword evidence="6 7" id="KW-0472">Membrane</keyword>
<evidence type="ECO:0000259" key="8">
    <source>
        <dbReference type="Pfam" id="PF25987"/>
    </source>
</evidence>
<sequence length="117" mass="13296">MAHLTLTPTIPLLHYRWARGEPREGRSLEMESVQPCSSDNNTTTATFCQDEDTTIAVNGTSDEDVATRYRGDVGRSGGDWPTVRRELQWALPVHVYGFACLFFMLAFYTFFSILNLR</sequence>
<dbReference type="InterPro" id="IPR059081">
    <property type="entry name" value="PRRT3-4"/>
</dbReference>
<keyword evidence="2" id="KW-0597">Phosphoprotein</keyword>